<dbReference type="Proteomes" id="UP001472677">
    <property type="component" value="Unassembled WGS sequence"/>
</dbReference>
<evidence type="ECO:0000313" key="2">
    <source>
        <dbReference type="Proteomes" id="UP001472677"/>
    </source>
</evidence>
<dbReference type="EMBL" id="JBBPBM010000003">
    <property type="protein sequence ID" value="KAK8593938.1"/>
    <property type="molecule type" value="Genomic_DNA"/>
</dbReference>
<keyword evidence="2" id="KW-1185">Reference proteome</keyword>
<reference evidence="1 2" key="1">
    <citation type="journal article" date="2024" name="G3 (Bethesda)">
        <title>Genome assembly of Hibiscus sabdariffa L. provides insights into metabolisms of medicinal natural products.</title>
        <authorList>
            <person name="Kim T."/>
        </authorList>
    </citation>
    <scope>NUCLEOTIDE SEQUENCE [LARGE SCALE GENOMIC DNA]</scope>
    <source>
        <strain evidence="1">TK-2024</strain>
        <tissue evidence="1">Old leaves</tissue>
    </source>
</reference>
<comment type="caution">
    <text evidence="1">The sequence shown here is derived from an EMBL/GenBank/DDBJ whole genome shotgun (WGS) entry which is preliminary data.</text>
</comment>
<sequence>MLVSLVEWFTEHLLGILEHTFGRSSNVDIVQVSFLVMERGPSWLLSEIDVLDDCSFEGDIKSLRSYNNRRETFLGMTWSIELKGASAA</sequence>
<evidence type="ECO:0000313" key="1">
    <source>
        <dbReference type="EMBL" id="KAK8593938.1"/>
    </source>
</evidence>
<gene>
    <name evidence="1" type="ORF">V6N12_046011</name>
</gene>
<accession>A0ABR2G4Q3</accession>
<name>A0ABR2G4Q3_9ROSI</name>
<organism evidence="1 2">
    <name type="scientific">Hibiscus sabdariffa</name>
    <name type="common">roselle</name>
    <dbReference type="NCBI Taxonomy" id="183260"/>
    <lineage>
        <taxon>Eukaryota</taxon>
        <taxon>Viridiplantae</taxon>
        <taxon>Streptophyta</taxon>
        <taxon>Embryophyta</taxon>
        <taxon>Tracheophyta</taxon>
        <taxon>Spermatophyta</taxon>
        <taxon>Magnoliopsida</taxon>
        <taxon>eudicotyledons</taxon>
        <taxon>Gunneridae</taxon>
        <taxon>Pentapetalae</taxon>
        <taxon>rosids</taxon>
        <taxon>malvids</taxon>
        <taxon>Malvales</taxon>
        <taxon>Malvaceae</taxon>
        <taxon>Malvoideae</taxon>
        <taxon>Hibiscus</taxon>
    </lineage>
</organism>
<protein>
    <submittedName>
        <fullName evidence="1">Uncharacterized protein</fullName>
    </submittedName>
</protein>
<proteinExistence type="predicted"/>